<feature type="domain" description="Large ribosomal subunit protein uL6 alpha-beta" evidence="9">
    <location>
        <begin position="95"/>
        <end position="166"/>
    </location>
</feature>
<evidence type="ECO:0000256" key="8">
    <source>
        <dbReference type="RuleBase" id="RU003870"/>
    </source>
</evidence>
<reference evidence="10" key="1">
    <citation type="submission" date="2019-09" db="EMBL/GenBank/DDBJ databases">
        <title>Characterisation of the sponge microbiome using genome-centric metagenomics.</title>
        <authorList>
            <person name="Engelberts J.P."/>
            <person name="Robbins S.J."/>
            <person name="De Goeij J.M."/>
            <person name="Aranda M."/>
            <person name="Bell S.C."/>
            <person name="Webster N.S."/>
        </authorList>
    </citation>
    <scope>NUCLEOTIDE SEQUENCE</scope>
    <source>
        <strain evidence="10">SB0662_bin_9</strain>
    </source>
</reference>
<dbReference type="InterPro" id="IPR000702">
    <property type="entry name" value="Ribosomal_uL6-like"/>
</dbReference>
<keyword evidence="1 8" id="KW-0699">rRNA-binding</keyword>
<dbReference type="NCBIfam" id="TIGR03654">
    <property type="entry name" value="L6_bact"/>
    <property type="match status" value="1"/>
</dbReference>
<organism evidence="10">
    <name type="scientific">Caldilineaceae bacterium SB0662_bin_9</name>
    <dbReference type="NCBI Taxonomy" id="2605258"/>
    <lineage>
        <taxon>Bacteria</taxon>
        <taxon>Bacillati</taxon>
        <taxon>Chloroflexota</taxon>
        <taxon>Caldilineae</taxon>
        <taxon>Caldilineales</taxon>
        <taxon>Caldilineaceae</taxon>
    </lineage>
</organism>
<comment type="similarity">
    <text evidence="7">Belongs to the universal ribosomal protein uL6 family.</text>
</comment>
<dbReference type="InterPro" id="IPR020040">
    <property type="entry name" value="Ribosomal_uL6_a/b-dom"/>
</dbReference>
<dbReference type="GO" id="GO:0019843">
    <property type="term" value="F:rRNA binding"/>
    <property type="evidence" value="ECO:0007669"/>
    <property type="project" value="UniProtKB-UniRule"/>
</dbReference>
<proteinExistence type="inferred from homology"/>
<name>A0A6B1DWX6_9CHLR</name>
<accession>A0A6B1DWX6</accession>
<dbReference type="PIRSF" id="PIRSF002162">
    <property type="entry name" value="Ribosomal_L6"/>
    <property type="match status" value="1"/>
</dbReference>
<dbReference type="SUPFAM" id="SSF56053">
    <property type="entry name" value="Ribosomal protein L6"/>
    <property type="match status" value="2"/>
</dbReference>
<dbReference type="GO" id="GO:0003735">
    <property type="term" value="F:structural constituent of ribosome"/>
    <property type="evidence" value="ECO:0007669"/>
    <property type="project" value="UniProtKB-UniRule"/>
</dbReference>
<keyword evidence="2 8" id="KW-0694">RNA-binding</keyword>
<sequence>MSRIGNQPVALPSGVSVKVTPGQYVEVSGPRGALTERISQRLDVTVVDGVLTIARRGNSQDLKALHGLARALIQNMVTGVTQGFTRILEVHGDFYRASMKGSNLVLQVGKSHPVEYASTKEIKLDVDQSGRVITVEGICKHDVGHLASLIRGERPPTPYGGAGIRYRDEWVRTKAGKAGRAAI</sequence>
<comment type="caution">
    <text evidence="10">The sequence shown here is derived from an EMBL/GenBank/DDBJ whole genome shotgun (WGS) entry which is preliminary data.</text>
</comment>
<dbReference type="PANTHER" id="PTHR11655:SF14">
    <property type="entry name" value="LARGE RIBOSOMAL SUBUNIT PROTEIN UL6M"/>
    <property type="match status" value="1"/>
</dbReference>
<dbReference type="GO" id="GO:0002181">
    <property type="term" value="P:cytoplasmic translation"/>
    <property type="evidence" value="ECO:0007669"/>
    <property type="project" value="TreeGrafter"/>
</dbReference>
<evidence type="ECO:0000313" key="10">
    <source>
        <dbReference type="EMBL" id="MYD91142.1"/>
    </source>
</evidence>
<dbReference type="PANTHER" id="PTHR11655">
    <property type="entry name" value="60S/50S RIBOSOMAL PROTEIN L6/L9"/>
    <property type="match status" value="1"/>
</dbReference>
<protein>
    <recommendedName>
        <fullName evidence="5 6">50S ribosomal protein L6</fullName>
    </recommendedName>
</protein>
<evidence type="ECO:0000256" key="7">
    <source>
        <dbReference type="RuleBase" id="RU003869"/>
    </source>
</evidence>
<dbReference type="AlphaFoldDB" id="A0A6B1DWX6"/>
<dbReference type="FunFam" id="3.90.930.12:FF:000002">
    <property type="entry name" value="50S ribosomal protein L6"/>
    <property type="match status" value="1"/>
</dbReference>
<evidence type="ECO:0000256" key="2">
    <source>
        <dbReference type="ARBA" id="ARBA00022884"/>
    </source>
</evidence>
<evidence type="ECO:0000259" key="9">
    <source>
        <dbReference type="Pfam" id="PF00347"/>
    </source>
</evidence>
<dbReference type="Pfam" id="PF00347">
    <property type="entry name" value="Ribosomal_L6"/>
    <property type="match status" value="2"/>
</dbReference>
<dbReference type="GO" id="GO:0022625">
    <property type="term" value="C:cytosolic large ribosomal subunit"/>
    <property type="evidence" value="ECO:0007669"/>
    <property type="project" value="UniProtKB-UniRule"/>
</dbReference>
<keyword evidence="3 7" id="KW-0689">Ribosomal protein</keyword>
<evidence type="ECO:0000256" key="4">
    <source>
        <dbReference type="ARBA" id="ARBA00023274"/>
    </source>
</evidence>
<evidence type="ECO:0000256" key="1">
    <source>
        <dbReference type="ARBA" id="ARBA00022730"/>
    </source>
</evidence>
<dbReference type="InterPro" id="IPR019906">
    <property type="entry name" value="Ribosomal_uL6_bac-type"/>
</dbReference>
<dbReference type="PRINTS" id="PR00059">
    <property type="entry name" value="RIBOSOMALL6"/>
</dbReference>
<comment type="function">
    <text evidence="8">This protein binds to the 23S rRNA, and is important in its secondary structure. It is located near the subunit interface in the base of the L7/L12 stalk, and near the tRNA binding site of the peptidyltransferase center.</text>
</comment>
<dbReference type="Gene3D" id="3.90.930.12">
    <property type="entry name" value="Ribosomal protein L6, alpha-beta domain"/>
    <property type="match status" value="2"/>
</dbReference>
<evidence type="ECO:0000256" key="5">
    <source>
        <dbReference type="ARBA" id="ARBA00035454"/>
    </source>
</evidence>
<keyword evidence="4 7" id="KW-0687">Ribonucleoprotein</keyword>
<dbReference type="InterPro" id="IPR036789">
    <property type="entry name" value="Ribosomal_uL6-like_a/b-dom_sf"/>
</dbReference>
<gene>
    <name evidence="10" type="ORF">F4Y08_12530</name>
</gene>
<feature type="domain" description="Large ribosomal subunit protein uL6 alpha-beta" evidence="9">
    <location>
        <begin position="12"/>
        <end position="83"/>
    </location>
</feature>
<evidence type="ECO:0000256" key="6">
    <source>
        <dbReference type="NCBIfam" id="TIGR03654"/>
    </source>
</evidence>
<evidence type="ECO:0000256" key="3">
    <source>
        <dbReference type="ARBA" id="ARBA00022980"/>
    </source>
</evidence>
<dbReference type="EMBL" id="VXPY01000087">
    <property type="protein sequence ID" value="MYD91142.1"/>
    <property type="molecule type" value="Genomic_DNA"/>
</dbReference>